<dbReference type="InterPro" id="IPR029058">
    <property type="entry name" value="AB_hydrolase_fold"/>
</dbReference>
<dbReference type="OrthoDB" id="294702at2759"/>
<dbReference type="PANTHER" id="PTHR45763">
    <property type="entry name" value="HYDROLASE, ALPHA/BETA FOLD FAMILY PROTEIN, EXPRESSED-RELATED"/>
    <property type="match status" value="1"/>
</dbReference>
<comment type="caution">
    <text evidence="2">The sequence shown here is derived from an EMBL/GenBank/DDBJ whole genome shotgun (WGS) entry which is preliminary data.</text>
</comment>
<dbReference type="STRING" id="337451.A0A3S3QD32"/>
<protein>
    <submittedName>
        <fullName evidence="2">Alpha/beta-Hydrolases superfamily protein</fullName>
    </submittedName>
</protein>
<sequence length="359" mass="40893">MAQVNGKISPATARAHTSKSNPISLFYFTSAWAYRAIQPSPPKICGSPNGPPVTAPRIKLRDGRHLAYKEHGVPKDKANYKIVFVHGFDSCRHDSFPLSSELAEELGIYLVSYDRTGYGESDPHPKRTVKSAAMDIEELADQLELGSKFYVIGISLGGQTVWSCLRYIPHRLRAAALIAPAINYWWSGLPAKLSSEAFKKQLAADQWAARVAHYAPWLVYWWNTQKWFPSANINSNVMDVMSPRDKVLLLKLGRVEPHEFQTYTRQQGEFESVHHDMIMAFTDWGFSPMDLENPFIDKEGYVHLWHGDDDRIVPVEIQRYIAEKLPWIQYHEIPSAGHWFVLENDYSNAIVKALLHGEK</sequence>
<proteinExistence type="predicted"/>
<dbReference type="PANTHER" id="PTHR45763:SF51">
    <property type="entry name" value="ALPHA_BETA-HYDROLASES SUPERFAMILY PROTEIN"/>
    <property type="match status" value="1"/>
</dbReference>
<gene>
    <name evidence="2" type="ORF">CKAN_01220200</name>
</gene>
<dbReference type="SUPFAM" id="SSF53474">
    <property type="entry name" value="alpha/beta-Hydrolases"/>
    <property type="match status" value="1"/>
</dbReference>
<name>A0A3S3QD32_9MAGN</name>
<evidence type="ECO:0000313" key="3">
    <source>
        <dbReference type="Proteomes" id="UP000283530"/>
    </source>
</evidence>
<accession>A0A3S3QD32</accession>
<feature type="domain" description="AB hydrolase-1" evidence="1">
    <location>
        <begin position="82"/>
        <end position="343"/>
    </location>
</feature>
<dbReference type="AlphaFoldDB" id="A0A3S3QD32"/>
<dbReference type="Gene3D" id="3.40.50.1820">
    <property type="entry name" value="alpha/beta hydrolase"/>
    <property type="match status" value="1"/>
</dbReference>
<keyword evidence="3" id="KW-1185">Reference proteome</keyword>
<keyword evidence="2" id="KW-0378">Hydrolase</keyword>
<dbReference type="Pfam" id="PF12697">
    <property type="entry name" value="Abhydrolase_6"/>
    <property type="match status" value="1"/>
</dbReference>
<evidence type="ECO:0000259" key="1">
    <source>
        <dbReference type="Pfam" id="PF12697"/>
    </source>
</evidence>
<dbReference type="FunFam" id="3.40.50.1820:FF:000270">
    <property type="entry name" value="Alpha/beta-Hydrolases superfamily protein"/>
    <property type="match status" value="1"/>
</dbReference>
<dbReference type="InterPro" id="IPR000073">
    <property type="entry name" value="AB_hydrolase_1"/>
</dbReference>
<dbReference type="GO" id="GO:0016787">
    <property type="term" value="F:hydrolase activity"/>
    <property type="evidence" value="ECO:0007669"/>
    <property type="project" value="UniProtKB-KW"/>
</dbReference>
<dbReference type="Proteomes" id="UP000283530">
    <property type="component" value="Unassembled WGS sequence"/>
</dbReference>
<reference evidence="2 3" key="1">
    <citation type="journal article" date="2019" name="Nat. Plants">
        <title>Stout camphor tree genome fills gaps in understanding of flowering plant genome evolution.</title>
        <authorList>
            <person name="Chaw S.M."/>
            <person name="Liu Y.C."/>
            <person name="Wu Y.W."/>
            <person name="Wang H.Y."/>
            <person name="Lin C.I."/>
            <person name="Wu C.S."/>
            <person name="Ke H.M."/>
            <person name="Chang L.Y."/>
            <person name="Hsu C.Y."/>
            <person name="Yang H.T."/>
            <person name="Sudianto E."/>
            <person name="Hsu M.H."/>
            <person name="Wu K.P."/>
            <person name="Wang L.N."/>
            <person name="Leebens-Mack J.H."/>
            <person name="Tsai I.J."/>
        </authorList>
    </citation>
    <scope>NUCLEOTIDE SEQUENCE [LARGE SCALE GENOMIC DNA]</scope>
    <source>
        <strain evidence="3">cv. Chaw 1501</strain>
        <tissue evidence="2">Young leaves</tissue>
    </source>
</reference>
<organism evidence="2 3">
    <name type="scientific">Cinnamomum micranthum f. kanehirae</name>
    <dbReference type="NCBI Taxonomy" id="337451"/>
    <lineage>
        <taxon>Eukaryota</taxon>
        <taxon>Viridiplantae</taxon>
        <taxon>Streptophyta</taxon>
        <taxon>Embryophyta</taxon>
        <taxon>Tracheophyta</taxon>
        <taxon>Spermatophyta</taxon>
        <taxon>Magnoliopsida</taxon>
        <taxon>Magnoliidae</taxon>
        <taxon>Laurales</taxon>
        <taxon>Lauraceae</taxon>
        <taxon>Cinnamomum</taxon>
    </lineage>
</organism>
<evidence type="ECO:0000313" key="2">
    <source>
        <dbReference type="EMBL" id="RWR83448.1"/>
    </source>
</evidence>
<dbReference type="EMBL" id="QPKB01000004">
    <property type="protein sequence ID" value="RWR83448.1"/>
    <property type="molecule type" value="Genomic_DNA"/>
</dbReference>